<organism evidence="5 6">
    <name type="scientific">Algisphaera agarilytica</name>
    <dbReference type="NCBI Taxonomy" id="1385975"/>
    <lineage>
        <taxon>Bacteria</taxon>
        <taxon>Pseudomonadati</taxon>
        <taxon>Planctomycetota</taxon>
        <taxon>Phycisphaerae</taxon>
        <taxon>Phycisphaerales</taxon>
        <taxon>Phycisphaeraceae</taxon>
        <taxon>Algisphaera</taxon>
    </lineage>
</organism>
<evidence type="ECO:0000313" key="6">
    <source>
        <dbReference type="Proteomes" id="UP000541810"/>
    </source>
</evidence>
<sequence>MAMSANPKNISKIDCPLPSQAAWSQVDYAPGGVCGPRIQQDVQMVILDRGSLRVTTDGREQPVRVGEVVCQWPGGHEQYAFDPDEVSTHRWVALTFDKRSAITKWLKQKRAAASPIRRESKLMRQLFDSAMQLVRSTDPAAETAWAHLALAYFEAYLMDEGLDEAGRVAPLHPALLSMRSTIAEQFAEPLTLEDLAAACSVSTNHLVRLCREQLDTTPMRLLWETRVDQGVELLRSTGLTISEIAYRVGFANPFHFSRRCKERHGQSPRALRQQAWATEG</sequence>
<dbReference type="InterPro" id="IPR037923">
    <property type="entry name" value="HTH-like"/>
</dbReference>
<keyword evidence="6" id="KW-1185">Reference proteome</keyword>
<evidence type="ECO:0000256" key="3">
    <source>
        <dbReference type="ARBA" id="ARBA00023163"/>
    </source>
</evidence>
<dbReference type="RefSeq" id="WP_184675756.1">
    <property type="nucleotide sequence ID" value="NZ_JACHGY010000001.1"/>
</dbReference>
<keyword evidence="3" id="KW-0804">Transcription</keyword>
<dbReference type="Gene3D" id="2.60.120.280">
    <property type="entry name" value="Regulatory protein AraC"/>
    <property type="match status" value="1"/>
</dbReference>
<dbReference type="GO" id="GO:0003700">
    <property type="term" value="F:DNA-binding transcription factor activity"/>
    <property type="evidence" value="ECO:0007669"/>
    <property type="project" value="InterPro"/>
</dbReference>
<accession>A0A7X0H3E0</accession>
<evidence type="ECO:0000256" key="2">
    <source>
        <dbReference type="ARBA" id="ARBA00023125"/>
    </source>
</evidence>
<dbReference type="SMART" id="SM00342">
    <property type="entry name" value="HTH_ARAC"/>
    <property type="match status" value="1"/>
</dbReference>
<dbReference type="InterPro" id="IPR018060">
    <property type="entry name" value="HTH_AraC"/>
</dbReference>
<evidence type="ECO:0000259" key="4">
    <source>
        <dbReference type="PROSITE" id="PS01124"/>
    </source>
</evidence>
<keyword evidence="2 5" id="KW-0238">DNA-binding</keyword>
<dbReference type="PANTHER" id="PTHR46796:SF6">
    <property type="entry name" value="ARAC SUBFAMILY"/>
    <property type="match status" value="1"/>
</dbReference>
<comment type="caution">
    <text evidence="5">The sequence shown here is derived from an EMBL/GenBank/DDBJ whole genome shotgun (WGS) entry which is preliminary data.</text>
</comment>
<evidence type="ECO:0000256" key="1">
    <source>
        <dbReference type="ARBA" id="ARBA00023015"/>
    </source>
</evidence>
<name>A0A7X0H3E0_9BACT</name>
<proteinExistence type="predicted"/>
<dbReference type="GO" id="GO:0043565">
    <property type="term" value="F:sequence-specific DNA binding"/>
    <property type="evidence" value="ECO:0007669"/>
    <property type="project" value="InterPro"/>
</dbReference>
<dbReference type="Proteomes" id="UP000541810">
    <property type="component" value="Unassembled WGS sequence"/>
</dbReference>
<evidence type="ECO:0000313" key="5">
    <source>
        <dbReference type="EMBL" id="MBB6428531.1"/>
    </source>
</evidence>
<dbReference type="Gene3D" id="1.10.10.60">
    <property type="entry name" value="Homeodomain-like"/>
    <property type="match status" value="1"/>
</dbReference>
<dbReference type="InterPro" id="IPR009057">
    <property type="entry name" value="Homeodomain-like_sf"/>
</dbReference>
<gene>
    <name evidence="5" type="ORF">HNQ40_000337</name>
</gene>
<feature type="domain" description="HTH araC/xylS-type" evidence="4">
    <location>
        <begin position="176"/>
        <end position="274"/>
    </location>
</feature>
<dbReference type="InterPro" id="IPR050204">
    <property type="entry name" value="AraC_XylS_family_regulators"/>
</dbReference>
<dbReference type="EMBL" id="JACHGY010000001">
    <property type="protein sequence ID" value="MBB6428531.1"/>
    <property type="molecule type" value="Genomic_DNA"/>
</dbReference>
<protein>
    <submittedName>
        <fullName evidence="5">AraC-like DNA-binding protein</fullName>
    </submittedName>
</protein>
<dbReference type="AlphaFoldDB" id="A0A7X0H3E0"/>
<dbReference type="SUPFAM" id="SSF51215">
    <property type="entry name" value="Regulatory protein AraC"/>
    <property type="match status" value="1"/>
</dbReference>
<dbReference type="SUPFAM" id="SSF46689">
    <property type="entry name" value="Homeodomain-like"/>
    <property type="match status" value="2"/>
</dbReference>
<reference evidence="5 6" key="1">
    <citation type="submission" date="2020-08" db="EMBL/GenBank/DDBJ databases">
        <title>Genomic Encyclopedia of Type Strains, Phase IV (KMG-IV): sequencing the most valuable type-strain genomes for metagenomic binning, comparative biology and taxonomic classification.</title>
        <authorList>
            <person name="Goeker M."/>
        </authorList>
    </citation>
    <scope>NUCLEOTIDE SEQUENCE [LARGE SCALE GENOMIC DNA]</scope>
    <source>
        <strain evidence="5 6">DSM 103725</strain>
    </source>
</reference>
<dbReference type="PANTHER" id="PTHR46796">
    <property type="entry name" value="HTH-TYPE TRANSCRIPTIONAL ACTIVATOR RHAS-RELATED"/>
    <property type="match status" value="1"/>
</dbReference>
<keyword evidence="1" id="KW-0805">Transcription regulation</keyword>
<dbReference type="PROSITE" id="PS01124">
    <property type="entry name" value="HTH_ARAC_FAMILY_2"/>
    <property type="match status" value="1"/>
</dbReference>
<dbReference type="Pfam" id="PF12833">
    <property type="entry name" value="HTH_18"/>
    <property type="match status" value="1"/>
</dbReference>